<accession>A0A3M7R3C3</accession>
<keyword evidence="2" id="KW-1185">Reference proteome</keyword>
<comment type="caution">
    <text evidence="1">The sequence shown here is derived from an EMBL/GenBank/DDBJ whole genome shotgun (WGS) entry which is preliminary data.</text>
</comment>
<proteinExistence type="predicted"/>
<dbReference type="AlphaFoldDB" id="A0A3M7R3C3"/>
<organism evidence="1 2">
    <name type="scientific">Brachionus plicatilis</name>
    <name type="common">Marine rotifer</name>
    <name type="synonym">Brachionus muelleri</name>
    <dbReference type="NCBI Taxonomy" id="10195"/>
    <lineage>
        <taxon>Eukaryota</taxon>
        <taxon>Metazoa</taxon>
        <taxon>Spiralia</taxon>
        <taxon>Gnathifera</taxon>
        <taxon>Rotifera</taxon>
        <taxon>Eurotatoria</taxon>
        <taxon>Monogononta</taxon>
        <taxon>Pseudotrocha</taxon>
        <taxon>Ploima</taxon>
        <taxon>Brachionidae</taxon>
        <taxon>Brachionus</taxon>
    </lineage>
</organism>
<evidence type="ECO:0000313" key="1">
    <source>
        <dbReference type="EMBL" id="RNA17758.1"/>
    </source>
</evidence>
<dbReference type="EMBL" id="REGN01004382">
    <property type="protein sequence ID" value="RNA17758.1"/>
    <property type="molecule type" value="Genomic_DNA"/>
</dbReference>
<reference evidence="1 2" key="1">
    <citation type="journal article" date="2018" name="Sci. Rep.">
        <title>Genomic signatures of local adaptation to the degree of environmental predictability in rotifers.</title>
        <authorList>
            <person name="Franch-Gras L."/>
            <person name="Hahn C."/>
            <person name="Garcia-Roger E.M."/>
            <person name="Carmona M.J."/>
            <person name="Serra M."/>
            <person name="Gomez A."/>
        </authorList>
    </citation>
    <scope>NUCLEOTIDE SEQUENCE [LARGE SCALE GENOMIC DNA]</scope>
    <source>
        <strain evidence="1">HYR1</strain>
    </source>
</reference>
<protein>
    <submittedName>
        <fullName evidence="1">Uncharacterized protein</fullName>
    </submittedName>
</protein>
<evidence type="ECO:0000313" key="2">
    <source>
        <dbReference type="Proteomes" id="UP000276133"/>
    </source>
</evidence>
<sequence>MGSLIWTDNYFNQIIFKKSEFGFIPEEIRNYSKNKSKYYLGLYRIHPNFDIVPRGVVTSFRNTN</sequence>
<gene>
    <name evidence="1" type="ORF">BpHYR1_046147</name>
</gene>
<name>A0A3M7R3C3_BRAPC</name>
<dbReference type="Proteomes" id="UP000276133">
    <property type="component" value="Unassembled WGS sequence"/>
</dbReference>